<evidence type="ECO:0000256" key="4">
    <source>
        <dbReference type="ARBA" id="ARBA00022833"/>
    </source>
</evidence>
<keyword evidence="3 5" id="KW-0479">Metal-binding</keyword>
<dbReference type="InterPro" id="IPR020538">
    <property type="entry name" value="Hydgase_Ni_incorp_HypA/HybF_CS"/>
</dbReference>
<dbReference type="STRING" id="695939.SAMN00790413_05612"/>
<dbReference type="HAMAP" id="MF_00213">
    <property type="entry name" value="HypA_HybF"/>
    <property type="match status" value="1"/>
</dbReference>
<evidence type="ECO:0000256" key="1">
    <source>
        <dbReference type="ARBA" id="ARBA00010748"/>
    </source>
</evidence>
<name>A0A1W1UCD6_9DEIO</name>
<dbReference type="PROSITE" id="PS01249">
    <property type="entry name" value="HYPA"/>
    <property type="match status" value="1"/>
</dbReference>
<dbReference type="Pfam" id="PF01155">
    <property type="entry name" value="HypA"/>
    <property type="match status" value="1"/>
</dbReference>
<evidence type="ECO:0000256" key="2">
    <source>
        <dbReference type="ARBA" id="ARBA00022596"/>
    </source>
</evidence>
<organism evidence="6 7">
    <name type="scientific">Deinococcus hopiensis KR-140</name>
    <dbReference type="NCBI Taxonomy" id="695939"/>
    <lineage>
        <taxon>Bacteria</taxon>
        <taxon>Thermotogati</taxon>
        <taxon>Deinococcota</taxon>
        <taxon>Deinococci</taxon>
        <taxon>Deinococcales</taxon>
        <taxon>Deinococcaceae</taxon>
        <taxon>Deinococcus</taxon>
    </lineage>
</organism>
<dbReference type="Gene3D" id="3.30.2320.80">
    <property type="match status" value="1"/>
</dbReference>
<accession>A0A1W1UCD6</accession>
<comment type="similarity">
    <text evidence="1 5">Belongs to the HypA/HybF family.</text>
</comment>
<comment type="function">
    <text evidence="5">Involved in the maturation of [NiFe] hydrogenases. Required for nickel insertion into the metal center of the hydrogenase.</text>
</comment>
<keyword evidence="2 5" id="KW-0533">Nickel</keyword>
<reference evidence="6 7" key="1">
    <citation type="submission" date="2017-04" db="EMBL/GenBank/DDBJ databases">
        <authorList>
            <person name="Afonso C.L."/>
            <person name="Miller P.J."/>
            <person name="Scott M.A."/>
            <person name="Spackman E."/>
            <person name="Goraichik I."/>
            <person name="Dimitrov K.M."/>
            <person name="Suarez D.L."/>
            <person name="Swayne D.E."/>
        </authorList>
    </citation>
    <scope>NUCLEOTIDE SEQUENCE [LARGE SCALE GENOMIC DNA]</scope>
    <source>
        <strain evidence="6 7">KR-140</strain>
    </source>
</reference>
<dbReference type="GO" id="GO:0016151">
    <property type="term" value="F:nickel cation binding"/>
    <property type="evidence" value="ECO:0007669"/>
    <property type="project" value="UniProtKB-UniRule"/>
</dbReference>
<sequence length="113" mass="11894">MHESSVALALIEVAREVLREHGAAQATALTVRIGQWSSVVPEALRAAFPACAEGSPLEGARLEITHVPGVAECPNHGPVELNLMRGLRCPICGAPTPALLQGDELELAELELV</sequence>
<dbReference type="PIRSF" id="PIRSF004761">
    <property type="entry name" value="Hydrgn_mat_HypA"/>
    <property type="match status" value="1"/>
</dbReference>
<dbReference type="GO" id="GO:0008270">
    <property type="term" value="F:zinc ion binding"/>
    <property type="evidence" value="ECO:0007669"/>
    <property type="project" value="UniProtKB-UniRule"/>
</dbReference>
<feature type="binding site" evidence="5">
    <location>
        <position position="89"/>
    </location>
    <ligand>
        <name>Zn(2+)</name>
        <dbReference type="ChEBI" id="CHEBI:29105"/>
    </ligand>
</feature>
<dbReference type="RefSeq" id="WP_084045283.1">
    <property type="nucleotide sequence ID" value="NZ_FWWU01000003.1"/>
</dbReference>
<dbReference type="PANTHER" id="PTHR34535:SF3">
    <property type="entry name" value="HYDROGENASE MATURATION FACTOR HYPA"/>
    <property type="match status" value="1"/>
</dbReference>
<protein>
    <recommendedName>
        <fullName evidence="5">Hydrogenase maturation factor HypA</fullName>
    </recommendedName>
</protein>
<feature type="binding site" evidence="5">
    <location>
        <position position="73"/>
    </location>
    <ligand>
        <name>Zn(2+)</name>
        <dbReference type="ChEBI" id="CHEBI:29105"/>
    </ligand>
</feature>
<evidence type="ECO:0000313" key="6">
    <source>
        <dbReference type="EMBL" id="SMB78729.1"/>
    </source>
</evidence>
<gene>
    <name evidence="5" type="primary">hypA</name>
    <name evidence="6" type="ORF">SAMN00790413_05612</name>
</gene>
<dbReference type="GO" id="GO:0051604">
    <property type="term" value="P:protein maturation"/>
    <property type="evidence" value="ECO:0007669"/>
    <property type="project" value="InterPro"/>
</dbReference>
<feature type="binding site" evidence="5">
    <location>
        <position position="2"/>
    </location>
    <ligand>
        <name>Ni(2+)</name>
        <dbReference type="ChEBI" id="CHEBI:49786"/>
    </ligand>
</feature>
<evidence type="ECO:0000256" key="5">
    <source>
        <dbReference type="HAMAP-Rule" id="MF_00213"/>
    </source>
</evidence>
<evidence type="ECO:0000256" key="3">
    <source>
        <dbReference type="ARBA" id="ARBA00022723"/>
    </source>
</evidence>
<dbReference type="Proteomes" id="UP000192582">
    <property type="component" value="Unassembled WGS sequence"/>
</dbReference>
<feature type="binding site" evidence="5">
    <location>
        <position position="92"/>
    </location>
    <ligand>
        <name>Zn(2+)</name>
        <dbReference type="ChEBI" id="CHEBI:29105"/>
    </ligand>
</feature>
<evidence type="ECO:0000313" key="7">
    <source>
        <dbReference type="Proteomes" id="UP000192582"/>
    </source>
</evidence>
<dbReference type="EMBL" id="FWWU01000003">
    <property type="protein sequence ID" value="SMB78729.1"/>
    <property type="molecule type" value="Genomic_DNA"/>
</dbReference>
<proteinExistence type="inferred from homology"/>
<keyword evidence="4 5" id="KW-0862">Zinc</keyword>
<dbReference type="AlphaFoldDB" id="A0A1W1UCD6"/>
<keyword evidence="7" id="KW-1185">Reference proteome</keyword>
<feature type="binding site" evidence="5">
    <location>
        <position position="76"/>
    </location>
    <ligand>
        <name>Zn(2+)</name>
        <dbReference type="ChEBI" id="CHEBI:29105"/>
    </ligand>
</feature>
<dbReference type="OrthoDB" id="9800361at2"/>
<dbReference type="PANTHER" id="PTHR34535">
    <property type="entry name" value="HYDROGENASE MATURATION FACTOR HYPA"/>
    <property type="match status" value="1"/>
</dbReference>
<dbReference type="InterPro" id="IPR000688">
    <property type="entry name" value="HypA/HybF"/>
</dbReference>